<dbReference type="Proteomes" id="UP000317238">
    <property type="component" value="Unassembled WGS sequence"/>
</dbReference>
<dbReference type="Gene3D" id="3.90.245.10">
    <property type="entry name" value="Ribonucleoside hydrolase-like"/>
    <property type="match status" value="1"/>
</dbReference>
<evidence type="ECO:0000259" key="1">
    <source>
        <dbReference type="Pfam" id="PF07632"/>
    </source>
</evidence>
<comment type="caution">
    <text evidence="2">The sequence shown here is derived from an EMBL/GenBank/DDBJ whole genome shotgun (WGS) entry which is preliminary data.</text>
</comment>
<feature type="domain" description="Cellulose-binding Sde182 nucleoside hydrolase-like" evidence="1">
    <location>
        <begin position="47"/>
        <end position="175"/>
    </location>
</feature>
<name>A0A5C5Y526_9PLAN</name>
<evidence type="ECO:0000313" key="2">
    <source>
        <dbReference type="EMBL" id="TWT68512.1"/>
    </source>
</evidence>
<dbReference type="InterPro" id="IPR011483">
    <property type="entry name" value="Sde182_NH-like"/>
</dbReference>
<keyword evidence="3" id="KW-1185">Reference proteome</keyword>
<dbReference type="Pfam" id="PF07632">
    <property type="entry name" value="Sde182_NH-like"/>
    <property type="match status" value="1"/>
</dbReference>
<gene>
    <name evidence="2" type="ORF">Pan14r_07580</name>
</gene>
<reference evidence="2 3" key="1">
    <citation type="submission" date="2019-02" db="EMBL/GenBank/DDBJ databases">
        <title>Deep-cultivation of Planctomycetes and their phenomic and genomic characterization uncovers novel biology.</title>
        <authorList>
            <person name="Wiegand S."/>
            <person name="Jogler M."/>
            <person name="Boedeker C."/>
            <person name="Pinto D."/>
            <person name="Vollmers J."/>
            <person name="Rivas-Marin E."/>
            <person name="Kohn T."/>
            <person name="Peeters S.H."/>
            <person name="Heuer A."/>
            <person name="Rast P."/>
            <person name="Oberbeckmann S."/>
            <person name="Bunk B."/>
            <person name="Jeske O."/>
            <person name="Meyerdierks A."/>
            <person name="Storesund J.E."/>
            <person name="Kallscheuer N."/>
            <person name="Luecker S."/>
            <person name="Lage O.M."/>
            <person name="Pohl T."/>
            <person name="Merkel B.J."/>
            <person name="Hornburger P."/>
            <person name="Mueller R.-W."/>
            <person name="Bruemmer F."/>
            <person name="Labrenz M."/>
            <person name="Spormann A.M."/>
            <person name="Op Den Camp H."/>
            <person name="Overmann J."/>
            <person name="Amann R."/>
            <person name="Jetten M.S.M."/>
            <person name="Mascher T."/>
            <person name="Medema M.H."/>
            <person name="Devos D.P."/>
            <person name="Kaster A.-K."/>
            <person name="Ovreas L."/>
            <person name="Rohde M."/>
            <person name="Galperin M.Y."/>
            <person name="Jogler C."/>
        </authorList>
    </citation>
    <scope>NUCLEOTIDE SEQUENCE [LARGE SCALE GENOMIC DNA]</scope>
    <source>
        <strain evidence="2 3">Pan14r</strain>
    </source>
</reference>
<sequence length="347" mass="37944">MRICFLCLVLTTCISESLLSAEPPKVWIYSDISDPTLAGNNKEGTINDPDDVSAMAGYLLVANEFDTLGIVVASTHRDEHATTPDQAVWADQYFGDAYRNEVAALNESLDGYPADITFQQSCIKESAERFDPQNDYASLDSYDTVAALLNRAEQDDVSPADPIHVLCWGSLTEPAILVKHCLTTGKANVLNRMKFIAHWTNSSLHQGTPAHPEHVANCREDAKACAYLKSVAAQSKIVYHECGAIGQHGIVSGAPSGKDYYEAFRTSRLGTLFVEGKFAYGSVDHSDSATYWVLMPGFGVTLDDIPADGTNTPAVERANEQTFRKHSRRIHDELLRRSQLAAGDPAD</sequence>
<dbReference type="InterPro" id="IPR036452">
    <property type="entry name" value="Ribo_hydro-like"/>
</dbReference>
<accession>A0A5C5Y526</accession>
<protein>
    <recommendedName>
        <fullName evidence="1">Cellulose-binding Sde182 nucleoside hydrolase-like domain-containing protein</fullName>
    </recommendedName>
</protein>
<evidence type="ECO:0000313" key="3">
    <source>
        <dbReference type="Proteomes" id="UP000317238"/>
    </source>
</evidence>
<proteinExistence type="predicted"/>
<organism evidence="2 3">
    <name type="scientific">Crateriforma conspicua</name>
    <dbReference type="NCBI Taxonomy" id="2527996"/>
    <lineage>
        <taxon>Bacteria</taxon>
        <taxon>Pseudomonadati</taxon>
        <taxon>Planctomycetota</taxon>
        <taxon>Planctomycetia</taxon>
        <taxon>Planctomycetales</taxon>
        <taxon>Planctomycetaceae</taxon>
        <taxon>Crateriforma</taxon>
    </lineage>
</organism>
<dbReference type="EMBL" id="SJPL01000001">
    <property type="protein sequence ID" value="TWT68512.1"/>
    <property type="molecule type" value="Genomic_DNA"/>
</dbReference>
<dbReference type="AlphaFoldDB" id="A0A5C5Y526"/>
<dbReference type="GO" id="GO:0016799">
    <property type="term" value="F:hydrolase activity, hydrolyzing N-glycosyl compounds"/>
    <property type="evidence" value="ECO:0007669"/>
    <property type="project" value="InterPro"/>
</dbReference>
<dbReference type="RefSeq" id="WP_146438356.1">
    <property type="nucleotide sequence ID" value="NZ_SJPL01000001.1"/>
</dbReference>
<dbReference type="OrthoDB" id="6381175at2"/>